<gene>
    <name evidence="19" type="ordered locus">AALP_Aa4g153700</name>
</gene>
<dbReference type="FunFam" id="3.90.550.50:FF:000006">
    <property type="entry name" value="Fringe-related protein-like"/>
    <property type="match status" value="1"/>
</dbReference>
<keyword evidence="11" id="KW-0418">Kinase</keyword>
<evidence type="ECO:0000256" key="6">
    <source>
        <dbReference type="ARBA" id="ARBA00022679"/>
    </source>
</evidence>
<dbReference type="SUPFAM" id="SSF49899">
    <property type="entry name" value="Concanavalin A-like lectins/glucanases"/>
    <property type="match status" value="1"/>
</dbReference>
<keyword evidence="5" id="KW-0723">Serine/threonine-protein kinase</keyword>
<evidence type="ECO:0000256" key="8">
    <source>
        <dbReference type="ARBA" id="ARBA00022729"/>
    </source>
</evidence>
<dbReference type="AlphaFoldDB" id="A0A087H3G0"/>
<evidence type="ECO:0000256" key="3">
    <source>
        <dbReference type="ARBA" id="ARBA00010217"/>
    </source>
</evidence>
<accession>A0A087H3G0</accession>
<keyword evidence="14 17" id="KW-0472">Membrane</keyword>
<evidence type="ECO:0000256" key="11">
    <source>
        <dbReference type="ARBA" id="ARBA00022777"/>
    </source>
</evidence>
<dbReference type="Pfam" id="PF04646">
    <property type="entry name" value="DUF604"/>
    <property type="match status" value="1"/>
</dbReference>
<evidence type="ECO:0000256" key="17">
    <source>
        <dbReference type="SAM" id="Phobius"/>
    </source>
</evidence>
<reference evidence="20" key="1">
    <citation type="journal article" date="2015" name="Nat. Plants">
        <title>Genome expansion of Arabis alpina linked with retrotransposition and reduced symmetric DNA methylation.</title>
        <authorList>
            <person name="Willing E.M."/>
            <person name="Rawat V."/>
            <person name="Mandakova T."/>
            <person name="Maumus F."/>
            <person name="James G.V."/>
            <person name="Nordstroem K.J."/>
            <person name="Becker C."/>
            <person name="Warthmann N."/>
            <person name="Chica C."/>
            <person name="Szarzynska B."/>
            <person name="Zytnicki M."/>
            <person name="Albani M.C."/>
            <person name="Kiefer C."/>
            <person name="Bergonzi S."/>
            <person name="Castaings L."/>
            <person name="Mateos J.L."/>
            <person name="Berns M.C."/>
            <person name="Bujdoso N."/>
            <person name="Piofczyk T."/>
            <person name="de Lorenzo L."/>
            <person name="Barrero-Sicilia C."/>
            <person name="Mateos I."/>
            <person name="Piednoel M."/>
            <person name="Hagmann J."/>
            <person name="Chen-Min-Tao R."/>
            <person name="Iglesias-Fernandez R."/>
            <person name="Schuster S.C."/>
            <person name="Alonso-Blanco C."/>
            <person name="Roudier F."/>
            <person name="Carbonero P."/>
            <person name="Paz-Ares J."/>
            <person name="Davis S.J."/>
            <person name="Pecinka A."/>
            <person name="Quesneville H."/>
            <person name="Colot V."/>
            <person name="Lysak M.A."/>
            <person name="Weigel D."/>
            <person name="Coupland G."/>
            <person name="Schneeberger K."/>
        </authorList>
    </citation>
    <scope>NUCLEOTIDE SEQUENCE [LARGE SCALE GENOMIC DNA]</scope>
    <source>
        <strain evidence="20">cv. Pajares</strain>
    </source>
</reference>
<evidence type="ECO:0000259" key="18">
    <source>
        <dbReference type="Pfam" id="PF00139"/>
    </source>
</evidence>
<feature type="transmembrane region" description="Helical" evidence="17">
    <location>
        <begin position="34"/>
        <end position="53"/>
    </location>
</feature>
<evidence type="ECO:0000256" key="2">
    <source>
        <dbReference type="ARBA" id="ARBA00008536"/>
    </source>
</evidence>
<evidence type="ECO:0000256" key="14">
    <source>
        <dbReference type="ARBA" id="ARBA00023136"/>
    </source>
</evidence>
<protein>
    <recommendedName>
        <fullName evidence="4">non-specific serine/threonine protein kinase</fullName>
        <ecNumber evidence="4">2.7.11.1</ecNumber>
    </recommendedName>
</protein>
<comment type="similarity">
    <text evidence="2">In the N-terminal section; belongs to the leguminous lectin family.</text>
</comment>
<keyword evidence="13 17" id="KW-1133">Transmembrane helix</keyword>
<evidence type="ECO:0000313" key="19">
    <source>
        <dbReference type="EMBL" id="KFK36662.1"/>
    </source>
</evidence>
<comment type="similarity">
    <text evidence="3">In the C-terminal section; belongs to the protein kinase superfamily. Ser/Thr protein kinase family.</text>
</comment>
<name>A0A087H3G0_ARAAL</name>
<feature type="domain" description="Legume lectin" evidence="18">
    <location>
        <begin position="561"/>
        <end position="814"/>
    </location>
</feature>
<evidence type="ECO:0000256" key="5">
    <source>
        <dbReference type="ARBA" id="ARBA00022527"/>
    </source>
</evidence>
<sequence>MAIFDPFKLRHKPPSIFPTTVIKPGNVFSLVGKLFLTICIFISVAMIFFYIIFSGCSDCHRISGHRRFGPENVISTSNSSSSLASLRQNQSSEATDVSHIVFGIGGSIQTWRDRSRYSELWWRPNVTRGYVWLDEEPPLNMTWLATSPPYQVSGDTSRFNYTCSFGSRSAIRIARIIKESFELGLTNIRWFVMGDDDTVFFVDNLVTVLSKYDHNQMYYIGGNSESVEQDIVHSYAMAYGGGGIAISYPLAVELVKILDGCIDRYASLYGSDQKIEACISEIGVPLTKELGFHQVDIRGNPYGLLAAHPLTPLVSLHHLDYVDPIFPGTTQIDALRRLMSAYKTDPSRILQHSFCNDLTRNWSISVSWGYTIQIYPSLVTAKELETPFLTFKSWRTSSSEPFSFDTQPISEDPCERPIVYFLDRVYEVGTSGQTLTTYRKHVEVSETQCESPDYYRANPIEFIDVSATKWMPELWKMAPRRQCCEILNSEEDSESVINVKLRHCSALESVTPQLYHPRENDREFKKKHRTNEIEEAMFLKLFTIIFFNLVFQSLKSSSQNLNFTYNGFSIATDISIQGIATVTRNGLLKLTNTTVQKTGHTFYTKPIRFKKTPNGTVSSFSTTFVFAIHSQIPTLSGHGIAFVIAPNPSLPYGNPSQYMGLFNITNNGNETNHVFAVELDTILNTEFNDTNNNHVGIDINSLNSVKSSPAGWWGWDKNQPLEFKNLSLISGKPMQVWVDYDALGWLTDVTIAPFNEKKPVRPLVTIFRDLSSVLHQDMFVGFSSATGSVLSEHYVLGWSFSVGREAPPLALSRLPKLHPKKLSNLSKIGIALISLFLIVSLIFLVCFLVRRKRTRFRQNDLHFDK</sequence>
<comment type="subcellular location">
    <subcellularLocation>
        <location evidence="1">Membrane</location>
        <topology evidence="1">Single-pass type I membrane protein</topology>
    </subcellularLocation>
</comment>
<evidence type="ECO:0000256" key="4">
    <source>
        <dbReference type="ARBA" id="ARBA00012513"/>
    </source>
</evidence>
<keyword evidence="20" id="KW-1185">Reference proteome</keyword>
<keyword evidence="12" id="KW-0067">ATP-binding</keyword>
<organism evidence="19 20">
    <name type="scientific">Arabis alpina</name>
    <name type="common">Alpine rock-cress</name>
    <dbReference type="NCBI Taxonomy" id="50452"/>
    <lineage>
        <taxon>Eukaryota</taxon>
        <taxon>Viridiplantae</taxon>
        <taxon>Streptophyta</taxon>
        <taxon>Embryophyta</taxon>
        <taxon>Tracheophyta</taxon>
        <taxon>Spermatophyta</taxon>
        <taxon>Magnoliopsida</taxon>
        <taxon>eudicotyledons</taxon>
        <taxon>Gunneridae</taxon>
        <taxon>Pentapetalae</taxon>
        <taxon>rosids</taxon>
        <taxon>malvids</taxon>
        <taxon>Brassicales</taxon>
        <taxon>Brassicaceae</taxon>
        <taxon>Arabideae</taxon>
        <taxon>Arabis</taxon>
    </lineage>
</organism>
<dbReference type="CDD" id="cd06899">
    <property type="entry name" value="lectin_legume_LecRK_Arcelin_ConA"/>
    <property type="match status" value="1"/>
</dbReference>
<dbReference type="eggNOG" id="KOG2246">
    <property type="taxonomic scope" value="Eukaryota"/>
</dbReference>
<dbReference type="Pfam" id="PF00139">
    <property type="entry name" value="Lectin_legB"/>
    <property type="match status" value="1"/>
</dbReference>
<evidence type="ECO:0000256" key="9">
    <source>
        <dbReference type="ARBA" id="ARBA00022734"/>
    </source>
</evidence>
<dbReference type="GO" id="GO:0005524">
    <property type="term" value="F:ATP binding"/>
    <property type="evidence" value="ECO:0007669"/>
    <property type="project" value="UniProtKB-KW"/>
</dbReference>
<dbReference type="InterPro" id="IPR006740">
    <property type="entry name" value="DUF604"/>
</dbReference>
<evidence type="ECO:0000256" key="12">
    <source>
        <dbReference type="ARBA" id="ARBA00022840"/>
    </source>
</evidence>
<dbReference type="GO" id="GO:0030246">
    <property type="term" value="F:carbohydrate binding"/>
    <property type="evidence" value="ECO:0007669"/>
    <property type="project" value="UniProtKB-KW"/>
</dbReference>
<dbReference type="Proteomes" id="UP000029120">
    <property type="component" value="Chromosome 4"/>
</dbReference>
<keyword evidence="7 17" id="KW-0812">Transmembrane</keyword>
<dbReference type="OrthoDB" id="421979at2759"/>
<evidence type="ECO:0000313" key="20">
    <source>
        <dbReference type="Proteomes" id="UP000029120"/>
    </source>
</evidence>
<evidence type="ECO:0000256" key="13">
    <source>
        <dbReference type="ARBA" id="ARBA00022989"/>
    </source>
</evidence>
<dbReference type="Gene3D" id="2.60.120.200">
    <property type="match status" value="1"/>
</dbReference>
<dbReference type="EMBL" id="CM002872">
    <property type="protein sequence ID" value="KFK36662.1"/>
    <property type="molecule type" value="Genomic_DNA"/>
</dbReference>
<evidence type="ECO:0000256" key="7">
    <source>
        <dbReference type="ARBA" id="ARBA00022692"/>
    </source>
</evidence>
<evidence type="ECO:0000256" key="1">
    <source>
        <dbReference type="ARBA" id="ARBA00004479"/>
    </source>
</evidence>
<dbReference type="GO" id="GO:0016020">
    <property type="term" value="C:membrane"/>
    <property type="evidence" value="ECO:0007669"/>
    <property type="project" value="UniProtKB-SubCell"/>
</dbReference>
<evidence type="ECO:0000256" key="10">
    <source>
        <dbReference type="ARBA" id="ARBA00022741"/>
    </source>
</evidence>
<keyword evidence="8" id="KW-0732">Signal</keyword>
<keyword evidence="10" id="KW-0547">Nucleotide-binding</keyword>
<evidence type="ECO:0000256" key="16">
    <source>
        <dbReference type="ARBA" id="ARBA00023180"/>
    </source>
</evidence>
<keyword evidence="9" id="KW-0430">Lectin</keyword>
<keyword evidence="16" id="KW-0325">Glycoprotein</keyword>
<keyword evidence="6" id="KW-0808">Transferase</keyword>
<dbReference type="GO" id="GO:0004674">
    <property type="term" value="F:protein serine/threonine kinase activity"/>
    <property type="evidence" value="ECO:0007669"/>
    <property type="project" value="UniProtKB-KW"/>
</dbReference>
<dbReference type="InterPro" id="IPR001220">
    <property type="entry name" value="Legume_lectin_dom"/>
</dbReference>
<evidence type="ECO:0000256" key="15">
    <source>
        <dbReference type="ARBA" id="ARBA00023170"/>
    </source>
</evidence>
<feature type="transmembrane region" description="Helical" evidence="17">
    <location>
        <begin position="828"/>
        <end position="849"/>
    </location>
</feature>
<dbReference type="InterPro" id="IPR013320">
    <property type="entry name" value="ConA-like_dom_sf"/>
</dbReference>
<keyword evidence="15" id="KW-0675">Receptor</keyword>
<dbReference type="FunFam" id="2.60.120.200:FF:000051">
    <property type="entry name" value="L-type lectin-domain containing receptor kinase V.9"/>
    <property type="match status" value="1"/>
</dbReference>
<dbReference type="EC" id="2.7.11.1" evidence="4"/>
<proteinExistence type="inferred from homology"/>
<dbReference type="Gene3D" id="3.90.550.50">
    <property type="match status" value="1"/>
</dbReference>
<dbReference type="PANTHER" id="PTHR10811">
    <property type="entry name" value="FRINGE-RELATED"/>
    <property type="match status" value="1"/>
</dbReference>
<dbReference type="Gramene" id="KFK36662">
    <property type="protein sequence ID" value="KFK36662"/>
    <property type="gene ID" value="AALP_AA4G153700"/>
</dbReference>